<feature type="domain" description="RNase MRP protein 1 RNA binding" evidence="2">
    <location>
        <begin position="139"/>
        <end position="164"/>
    </location>
</feature>
<organism evidence="3 4">
    <name type="scientific">Cudoniella acicularis</name>
    <dbReference type="NCBI Taxonomy" id="354080"/>
    <lineage>
        <taxon>Eukaryota</taxon>
        <taxon>Fungi</taxon>
        <taxon>Dikarya</taxon>
        <taxon>Ascomycota</taxon>
        <taxon>Pezizomycotina</taxon>
        <taxon>Leotiomycetes</taxon>
        <taxon>Helotiales</taxon>
        <taxon>Tricladiaceae</taxon>
        <taxon>Cudoniella</taxon>
    </lineage>
</organism>
<dbReference type="GO" id="GO:0000466">
    <property type="term" value="P:maturation of 5.8S rRNA from tricistronic rRNA transcript (SSU-rRNA, 5.8S rRNA, LSU-rRNA)"/>
    <property type="evidence" value="ECO:0007669"/>
    <property type="project" value="TreeGrafter"/>
</dbReference>
<evidence type="ECO:0000259" key="2">
    <source>
        <dbReference type="Pfam" id="PF20945"/>
    </source>
</evidence>
<feature type="region of interest" description="Disordered" evidence="1">
    <location>
        <begin position="218"/>
        <end position="286"/>
    </location>
</feature>
<dbReference type="Pfam" id="PF20945">
    <property type="entry name" value="RMP1"/>
    <property type="match status" value="2"/>
</dbReference>
<keyword evidence="4" id="KW-1185">Reference proteome</keyword>
<dbReference type="EMBL" id="JAAMPI010000172">
    <property type="protein sequence ID" value="KAF4634613.1"/>
    <property type="molecule type" value="Genomic_DNA"/>
</dbReference>
<comment type="caution">
    <text evidence="3">The sequence shown here is derived from an EMBL/GenBank/DDBJ whole genome shotgun (WGS) entry which is preliminary data.</text>
</comment>
<dbReference type="AlphaFoldDB" id="A0A8H4RS36"/>
<evidence type="ECO:0000313" key="3">
    <source>
        <dbReference type="EMBL" id="KAF4634613.1"/>
    </source>
</evidence>
<proteinExistence type="predicted"/>
<dbReference type="CDD" id="cd22573">
    <property type="entry name" value="RMP1_RBD"/>
    <property type="match status" value="1"/>
</dbReference>
<protein>
    <recommendedName>
        <fullName evidence="2">RNase MRP protein 1 RNA binding domain-containing protein</fullName>
    </recommendedName>
</protein>
<dbReference type="OrthoDB" id="5414547at2759"/>
<feature type="compositionally biased region" description="Basic and acidic residues" evidence="1">
    <location>
        <begin position="218"/>
        <end position="227"/>
    </location>
</feature>
<dbReference type="InterPro" id="IPR047205">
    <property type="entry name" value="RMP1"/>
</dbReference>
<accession>A0A8H4RS36</accession>
<reference evidence="3 4" key="1">
    <citation type="submission" date="2020-03" db="EMBL/GenBank/DDBJ databases">
        <title>Draft Genome Sequence of Cudoniella acicularis.</title>
        <authorList>
            <person name="Buettner E."/>
            <person name="Kellner H."/>
        </authorList>
    </citation>
    <scope>NUCLEOTIDE SEQUENCE [LARGE SCALE GENOMIC DNA]</scope>
    <source>
        <strain evidence="3 4">DSM 108380</strain>
    </source>
</reference>
<dbReference type="GO" id="GO:0042134">
    <property type="term" value="F:rRNA primary transcript binding"/>
    <property type="evidence" value="ECO:0007669"/>
    <property type="project" value="InterPro"/>
</dbReference>
<dbReference type="Proteomes" id="UP000566819">
    <property type="component" value="Unassembled WGS sequence"/>
</dbReference>
<name>A0A8H4RS36_9HELO</name>
<sequence>MSSHSPSVTLKNLEDTLHLLHHRNKNQHRLAKWYKSLSQFRRQIPKLVSEFEAYYSARAIKEESVYVVKARESLIARISFVRERLIGRWYLYLIELAASVAKEGPRTIFFEMAKAIWEANLFVMGAGPKSRPLGRPSPLWAFSNVVADNQYAALGLMLVGSLARFRSVLNIIGREVDIEEDDLEEELDEPALQPEELEAKVDVGEVIERTAFEDLHFGGKVRGKEEDGNVEDDKEVTPRKSLQKEKKKRKQVIEAKEAKAEPTPTKRPKKKRKKGDAFDDLFDSLM</sequence>
<gene>
    <name evidence="3" type="ORF">G7Y89_g3506</name>
</gene>
<evidence type="ECO:0000313" key="4">
    <source>
        <dbReference type="Proteomes" id="UP000566819"/>
    </source>
</evidence>
<feature type="compositionally biased region" description="Basic and acidic residues" evidence="1">
    <location>
        <begin position="251"/>
        <end position="260"/>
    </location>
</feature>
<evidence type="ECO:0000256" key="1">
    <source>
        <dbReference type="SAM" id="MobiDB-lite"/>
    </source>
</evidence>
<feature type="compositionally biased region" description="Basic and acidic residues" evidence="1">
    <location>
        <begin position="235"/>
        <end position="244"/>
    </location>
</feature>
<feature type="domain" description="RNase MRP protein 1 RNA binding" evidence="2">
    <location>
        <begin position="16"/>
        <end position="91"/>
    </location>
</feature>
<dbReference type="InterPro" id="IPR047204">
    <property type="entry name" value="RMP1_RBD"/>
</dbReference>
<dbReference type="GO" id="GO:0000294">
    <property type="term" value="P:nuclear-transcribed mRNA catabolic process, RNase MRP-dependent"/>
    <property type="evidence" value="ECO:0007669"/>
    <property type="project" value="TreeGrafter"/>
</dbReference>
<dbReference type="PANTHER" id="PTHR37792">
    <property type="entry name" value="RIBONUCLEASE MRP PROTEIN SUBUNIT RMP1"/>
    <property type="match status" value="1"/>
</dbReference>
<dbReference type="PANTHER" id="PTHR37792:SF1">
    <property type="entry name" value="RIBONUCLEASE MRP PROTEIN SUBUNIT RMP1"/>
    <property type="match status" value="1"/>
</dbReference>
<dbReference type="GO" id="GO:0000172">
    <property type="term" value="C:ribonuclease MRP complex"/>
    <property type="evidence" value="ECO:0007669"/>
    <property type="project" value="InterPro"/>
</dbReference>